<dbReference type="Gene3D" id="1.20.1250.20">
    <property type="entry name" value="MFS general substrate transporter like domains"/>
    <property type="match status" value="2"/>
</dbReference>
<keyword evidence="3 5" id="KW-1133">Transmembrane helix</keyword>
<feature type="transmembrane region" description="Helical" evidence="5">
    <location>
        <begin position="82"/>
        <end position="100"/>
    </location>
</feature>
<evidence type="ECO:0000256" key="2">
    <source>
        <dbReference type="ARBA" id="ARBA00022692"/>
    </source>
</evidence>
<evidence type="ECO:0000259" key="6">
    <source>
        <dbReference type="PROSITE" id="PS50850"/>
    </source>
</evidence>
<organism evidence="7 8">
    <name type="scientific">Amnibacterium flavum</name>
    <dbReference type="NCBI Taxonomy" id="2173173"/>
    <lineage>
        <taxon>Bacteria</taxon>
        <taxon>Bacillati</taxon>
        <taxon>Actinomycetota</taxon>
        <taxon>Actinomycetes</taxon>
        <taxon>Micrococcales</taxon>
        <taxon>Microbacteriaceae</taxon>
        <taxon>Amnibacterium</taxon>
    </lineage>
</organism>
<feature type="transmembrane region" description="Helical" evidence="5">
    <location>
        <begin position="106"/>
        <end position="129"/>
    </location>
</feature>
<dbReference type="InterPro" id="IPR051788">
    <property type="entry name" value="MFS_Transporter"/>
</dbReference>
<dbReference type="Proteomes" id="UP000244893">
    <property type="component" value="Unassembled WGS sequence"/>
</dbReference>
<feature type="domain" description="Major facilitator superfamily (MFS) profile" evidence="6">
    <location>
        <begin position="16"/>
        <end position="401"/>
    </location>
</feature>
<feature type="transmembrane region" description="Helical" evidence="5">
    <location>
        <begin position="344"/>
        <end position="366"/>
    </location>
</feature>
<proteinExistence type="predicted"/>
<dbReference type="PANTHER" id="PTHR23514:SF13">
    <property type="entry name" value="INNER MEMBRANE PROTEIN YBJJ"/>
    <property type="match status" value="1"/>
</dbReference>
<evidence type="ECO:0000313" key="7">
    <source>
        <dbReference type="EMBL" id="PVZ95511.1"/>
    </source>
</evidence>
<keyword evidence="4 5" id="KW-0472">Membrane</keyword>
<feature type="transmembrane region" description="Helical" evidence="5">
    <location>
        <begin position="262"/>
        <end position="283"/>
    </location>
</feature>
<feature type="transmembrane region" description="Helical" evidence="5">
    <location>
        <begin position="290"/>
        <end position="308"/>
    </location>
</feature>
<dbReference type="GO" id="GO:0005886">
    <property type="term" value="C:plasma membrane"/>
    <property type="evidence" value="ECO:0007669"/>
    <property type="project" value="UniProtKB-SubCell"/>
</dbReference>
<feature type="transmembrane region" description="Helical" evidence="5">
    <location>
        <begin position="224"/>
        <end position="242"/>
    </location>
</feature>
<dbReference type="SUPFAM" id="SSF103473">
    <property type="entry name" value="MFS general substrate transporter"/>
    <property type="match status" value="1"/>
</dbReference>
<dbReference type="PANTHER" id="PTHR23514">
    <property type="entry name" value="BYPASS OF STOP CODON PROTEIN 6"/>
    <property type="match status" value="1"/>
</dbReference>
<dbReference type="OrthoDB" id="9809599at2"/>
<dbReference type="GO" id="GO:0022857">
    <property type="term" value="F:transmembrane transporter activity"/>
    <property type="evidence" value="ECO:0007669"/>
    <property type="project" value="InterPro"/>
</dbReference>
<keyword evidence="8" id="KW-1185">Reference proteome</keyword>
<name>A0A2V1HT47_9MICO</name>
<keyword evidence="2 5" id="KW-0812">Transmembrane</keyword>
<dbReference type="InterPro" id="IPR036259">
    <property type="entry name" value="MFS_trans_sf"/>
</dbReference>
<evidence type="ECO:0000256" key="1">
    <source>
        <dbReference type="ARBA" id="ARBA00004651"/>
    </source>
</evidence>
<feature type="transmembrane region" description="Helical" evidence="5">
    <location>
        <begin position="15"/>
        <end position="35"/>
    </location>
</feature>
<dbReference type="EMBL" id="QEOP01000001">
    <property type="protein sequence ID" value="PVZ95511.1"/>
    <property type="molecule type" value="Genomic_DNA"/>
</dbReference>
<dbReference type="CDD" id="cd17393">
    <property type="entry name" value="MFS_MosC_like"/>
    <property type="match status" value="1"/>
</dbReference>
<dbReference type="AlphaFoldDB" id="A0A2V1HT47"/>
<comment type="caution">
    <text evidence="7">The sequence shown here is derived from an EMBL/GenBank/DDBJ whole genome shotgun (WGS) entry which is preliminary data.</text>
</comment>
<feature type="transmembrane region" description="Helical" evidence="5">
    <location>
        <begin position="372"/>
        <end position="393"/>
    </location>
</feature>
<sequence length="409" mass="41693">MTSPTPSLTRPQISAWRNAIFVTFGLSGLAIATWLSRVPTVRDQLEVSTSVIGIVLFGVAVGSILGLTAAGHVIARIGAARGVLLSLGVGVLGLPLAAVGAQVDSIWLTFAGLLVFGAGNGMCDVAMNVSGAANERVLGRAIMPIFHAMFSVGTVVGTGIGALAEAFGIPLLVHTSAIAAAILIALIIAVRSYQSEMVGIEPHADDDSAPRGWRERMSVWTEPRTLLIGVIVLGMAFAEGSANDWLALAMVDGHGLANDQAALVLALFLTSMTIGRFAGVGLLDRFGRVPVLRVSSLLAVAGLAILIFVPSAPIAIAGTVLWGLGASLGFPVGMSAASDDPRRAAARVSAVATIGYVAFLAGPPLIGFLGEHFGLLNGLIPVLVLVALAGLATPAARPLPGSRSDPAES</sequence>
<accession>A0A2V1HT47</accession>
<feature type="transmembrane region" description="Helical" evidence="5">
    <location>
        <begin position="47"/>
        <end position="70"/>
    </location>
</feature>
<evidence type="ECO:0000313" key="8">
    <source>
        <dbReference type="Proteomes" id="UP000244893"/>
    </source>
</evidence>
<comment type="subcellular location">
    <subcellularLocation>
        <location evidence="1">Cell membrane</location>
        <topology evidence="1">Multi-pass membrane protein</topology>
    </subcellularLocation>
</comment>
<feature type="transmembrane region" description="Helical" evidence="5">
    <location>
        <begin position="141"/>
        <end position="163"/>
    </location>
</feature>
<dbReference type="InterPro" id="IPR011701">
    <property type="entry name" value="MFS"/>
</dbReference>
<evidence type="ECO:0000256" key="3">
    <source>
        <dbReference type="ARBA" id="ARBA00022989"/>
    </source>
</evidence>
<feature type="transmembrane region" description="Helical" evidence="5">
    <location>
        <begin position="314"/>
        <end position="332"/>
    </location>
</feature>
<dbReference type="PROSITE" id="PS50850">
    <property type="entry name" value="MFS"/>
    <property type="match status" value="1"/>
</dbReference>
<protein>
    <submittedName>
        <fullName evidence="7">MFS transporter</fullName>
    </submittedName>
</protein>
<dbReference type="InterPro" id="IPR020846">
    <property type="entry name" value="MFS_dom"/>
</dbReference>
<gene>
    <name evidence="7" type="ORF">DDQ50_03130</name>
</gene>
<evidence type="ECO:0000256" key="4">
    <source>
        <dbReference type="ARBA" id="ARBA00023136"/>
    </source>
</evidence>
<reference evidence="7 8" key="1">
    <citation type="submission" date="2018-05" db="EMBL/GenBank/DDBJ databases">
        <title>Amnibacterium sp. M8JJ-5, whole genome shotgun sequence.</title>
        <authorList>
            <person name="Tuo L."/>
        </authorList>
    </citation>
    <scope>NUCLEOTIDE SEQUENCE [LARGE SCALE GENOMIC DNA]</scope>
    <source>
        <strain evidence="7 8">M8JJ-5</strain>
    </source>
</reference>
<dbReference type="RefSeq" id="WP_116755246.1">
    <property type="nucleotide sequence ID" value="NZ_JBHUEX010000001.1"/>
</dbReference>
<feature type="transmembrane region" description="Helical" evidence="5">
    <location>
        <begin position="169"/>
        <end position="190"/>
    </location>
</feature>
<dbReference type="Pfam" id="PF07690">
    <property type="entry name" value="MFS_1"/>
    <property type="match status" value="2"/>
</dbReference>
<evidence type="ECO:0000256" key="5">
    <source>
        <dbReference type="SAM" id="Phobius"/>
    </source>
</evidence>